<evidence type="ECO:0008006" key="4">
    <source>
        <dbReference type="Google" id="ProtNLM"/>
    </source>
</evidence>
<name>A0A7J9EY49_9ROSI</name>
<keyword evidence="3" id="KW-1185">Reference proteome</keyword>
<feature type="non-terminal residue" evidence="2">
    <location>
        <position position="1"/>
    </location>
</feature>
<organism evidence="2 3">
    <name type="scientific">Gossypium trilobum</name>
    <dbReference type="NCBI Taxonomy" id="34281"/>
    <lineage>
        <taxon>Eukaryota</taxon>
        <taxon>Viridiplantae</taxon>
        <taxon>Streptophyta</taxon>
        <taxon>Embryophyta</taxon>
        <taxon>Tracheophyta</taxon>
        <taxon>Spermatophyta</taxon>
        <taxon>Magnoliopsida</taxon>
        <taxon>eudicotyledons</taxon>
        <taxon>Gunneridae</taxon>
        <taxon>Pentapetalae</taxon>
        <taxon>rosids</taxon>
        <taxon>malvids</taxon>
        <taxon>Malvales</taxon>
        <taxon>Malvaceae</taxon>
        <taxon>Malvoideae</taxon>
        <taxon>Gossypium</taxon>
    </lineage>
</organism>
<proteinExistence type="predicted"/>
<sequence>YNHAQGHSFTTQFSDGWASHYGGSGYSNKGDLCDAFLGKVLNKFQDGQIKMKWLKDNFNKLDDHTIALKKEQYARAFIPRIIGGILMPNKSRNLVHIKWLLHLVDFKECGQLIVGVVVATIFMSSSGRPLYIPTGDKVKPWVELCGTTEATQKYPVVVRSTVESRDKKICNCALQFKWMSYADLKIVQCIPHEYLANRSMWDANVPLVVYAMVEMNESDRGKTDKNWRELHKKYIDIWDYRNDFIPMHKPFFAPKTTTSAKYMPWFRLFSKPYLLSVEARSRQIRLRRPRQPPQNRRSRARGQRVCFPRHLRPQHITLIQMPMYPLTTTIPKYCAKSAYATSNSYPLVVLQTPPTSLYYQGGLSLQPPSRRNEETRWEARMTPHSTTKEGDEDKDRGRGEEEDDEEEEPTPQVARRNPTHNRRPLSCGTHSVQQRR</sequence>
<comment type="caution">
    <text evidence="2">The sequence shown here is derived from an EMBL/GenBank/DDBJ whole genome shotgun (WGS) entry which is preliminary data.</text>
</comment>
<feature type="compositionally biased region" description="Acidic residues" evidence="1">
    <location>
        <begin position="400"/>
        <end position="409"/>
    </location>
</feature>
<evidence type="ECO:0000313" key="2">
    <source>
        <dbReference type="EMBL" id="MBA0777939.1"/>
    </source>
</evidence>
<protein>
    <recommendedName>
        <fullName evidence="4">Aminotransferase-like plant mobile domain-containing protein</fullName>
    </recommendedName>
</protein>
<gene>
    <name evidence="2" type="ORF">Gotri_005886</name>
</gene>
<feature type="region of interest" description="Disordered" evidence="1">
    <location>
        <begin position="360"/>
        <end position="436"/>
    </location>
</feature>
<accession>A0A7J9EY49</accession>
<dbReference type="EMBL" id="JABEZW010000010">
    <property type="protein sequence ID" value="MBA0777939.1"/>
    <property type="molecule type" value="Genomic_DNA"/>
</dbReference>
<reference evidence="2 3" key="1">
    <citation type="journal article" date="2019" name="Genome Biol. Evol.">
        <title>Insights into the evolution of the New World diploid cottons (Gossypium, subgenus Houzingenia) based on genome sequencing.</title>
        <authorList>
            <person name="Grover C.E."/>
            <person name="Arick M.A. 2nd"/>
            <person name="Thrash A."/>
            <person name="Conover J.L."/>
            <person name="Sanders W.S."/>
            <person name="Peterson D.G."/>
            <person name="Frelichowski J.E."/>
            <person name="Scheffler J.A."/>
            <person name="Scheffler B.E."/>
            <person name="Wendel J.F."/>
        </authorList>
    </citation>
    <scope>NUCLEOTIDE SEQUENCE [LARGE SCALE GENOMIC DNA]</scope>
    <source>
        <strain evidence="2">8</strain>
        <tissue evidence="2">Leaf</tissue>
    </source>
</reference>
<dbReference type="AlphaFoldDB" id="A0A7J9EY49"/>
<dbReference type="Proteomes" id="UP000593568">
    <property type="component" value="Unassembled WGS sequence"/>
</dbReference>
<evidence type="ECO:0000313" key="3">
    <source>
        <dbReference type="Proteomes" id="UP000593568"/>
    </source>
</evidence>
<evidence type="ECO:0000256" key="1">
    <source>
        <dbReference type="SAM" id="MobiDB-lite"/>
    </source>
</evidence>
<feature type="compositionally biased region" description="Basic and acidic residues" evidence="1">
    <location>
        <begin position="370"/>
        <end position="399"/>
    </location>
</feature>